<feature type="transmembrane region" description="Helical" evidence="5">
    <location>
        <begin position="137"/>
        <end position="156"/>
    </location>
</feature>
<keyword evidence="2" id="KW-0378">Hydrolase</keyword>
<evidence type="ECO:0000259" key="6">
    <source>
        <dbReference type="PROSITE" id="PS51194"/>
    </source>
</evidence>
<proteinExistence type="predicted"/>
<accession>A0AAW0M9L7</accession>
<dbReference type="SMART" id="SM00490">
    <property type="entry name" value="HELICc"/>
    <property type="match status" value="1"/>
</dbReference>
<keyword evidence="5" id="KW-0472">Membrane</keyword>
<protein>
    <submittedName>
        <fullName evidence="7">Dead-box atp-dependent rna helicase 10</fullName>
    </submittedName>
</protein>
<gene>
    <name evidence="7" type="primary">RH10_0</name>
    <name evidence="7" type="ORF">CFP56_033168</name>
</gene>
<evidence type="ECO:0000313" key="7">
    <source>
        <dbReference type="EMBL" id="KAK7860613.1"/>
    </source>
</evidence>
<keyword evidence="8" id="KW-1185">Reference proteome</keyword>
<dbReference type="CDD" id="cd18787">
    <property type="entry name" value="SF2_C_DEAD"/>
    <property type="match status" value="1"/>
</dbReference>
<dbReference type="InterPro" id="IPR027417">
    <property type="entry name" value="P-loop_NTPase"/>
</dbReference>
<dbReference type="Gene3D" id="3.40.50.300">
    <property type="entry name" value="P-loop containing nucleotide triphosphate hydrolases"/>
    <property type="match status" value="1"/>
</dbReference>
<dbReference type="InterPro" id="IPR050079">
    <property type="entry name" value="DEAD_box_RNA_helicase"/>
</dbReference>
<reference evidence="7 8" key="1">
    <citation type="journal article" date="2018" name="Sci. Data">
        <title>The draft genome sequence of cork oak.</title>
        <authorList>
            <person name="Ramos A.M."/>
            <person name="Usie A."/>
            <person name="Barbosa P."/>
            <person name="Barros P.M."/>
            <person name="Capote T."/>
            <person name="Chaves I."/>
            <person name="Simoes F."/>
            <person name="Abreu I."/>
            <person name="Carrasquinho I."/>
            <person name="Faro C."/>
            <person name="Guimaraes J.B."/>
            <person name="Mendonca D."/>
            <person name="Nobrega F."/>
            <person name="Rodrigues L."/>
            <person name="Saibo N.J.M."/>
            <person name="Varela M.C."/>
            <person name="Egas C."/>
            <person name="Matos J."/>
            <person name="Miguel C.M."/>
            <person name="Oliveira M.M."/>
            <person name="Ricardo C.P."/>
            <person name="Goncalves S."/>
        </authorList>
    </citation>
    <scope>NUCLEOTIDE SEQUENCE [LARGE SCALE GENOMIC DNA]</scope>
    <source>
        <strain evidence="8">cv. HL8</strain>
    </source>
</reference>
<dbReference type="GO" id="GO:0003724">
    <property type="term" value="F:RNA helicase activity"/>
    <property type="evidence" value="ECO:0007669"/>
    <property type="project" value="TreeGrafter"/>
</dbReference>
<evidence type="ECO:0000256" key="1">
    <source>
        <dbReference type="ARBA" id="ARBA00022741"/>
    </source>
</evidence>
<dbReference type="PROSITE" id="PS51194">
    <property type="entry name" value="HELICASE_CTER"/>
    <property type="match status" value="1"/>
</dbReference>
<dbReference type="InterPro" id="IPR001650">
    <property type="entry name" value="Helicase_C-like"/>
</dbReference>
<keyword evidence="5" id="KW-0812">Transmembrane</keyword>
<keyword evidence="4" id="KW-0067">ATP-binding</keyword>
<evidence type="ECO:0000256" key="2">
    <source>
        <dbReference type="ARBA" id="ARBA00022801"/>
    </source>
</evidence>
<dbReference type="Proteomes" id="UP000237347">
    <property type="component" value="Unassembled WGS sequence"/>
</dbReference>
<organism evidence="7 8">
    <name type="scientific">Quercus suber</name>
    <name type="common">Cork oak</name>
    <dbReference type="NCBI Taxonomy" id="58331"/>
    <lineage>
        <taxon>Eukaryota</taxon>
        <taxon>Viridiplantae</taxon>
        <taxon>Streptophyta</taxon>
        <taxon>Embryophyta</taxon>
        <taxon>Tracheophyta</taxon>
        <taxon>Spermatophyta</taxon>
        <taxon>Magnoliopsida</taxon>
        <taxon>eudicotyledons</taxon>
        <taxon>Gunneridae</taxon>
        <taxon>Pentapetalae</taxon>
        <taxon>rosids</taxon>
        <taxon>fabids</taxon>
        <taxon>Fagales</taxon>
        <taxon>Fagaceae</taxon>
        <taxon>Quercus</taxon>
    </lineage>
</organism>
<dbReference type="Pfam" id="PF00271">
    <property type="entry name" value="Helicase_C"/>
    <property type="match status" value="1"/>
</dbReference>
<dbReference type="EMBL" id="PKMF04000005">
    <property type="protein sequence ID" value="KAK7860613.1"/>
    <property type="molecule type" value="Genomic_DNA"/>
</dbReference>
<dbReference type="GO" id="GO:0016787">
    <property type="term" value="F:hydrolase activity"/>
    <property type="evidence" value="ECO:0007669"/>
    <property type="project" value="UniProtKB-KW"/>
</dbReference>
<sequence>MTSKIEAASKYSTVDTLKQQFCLLPAKYKECYLVYILTEMSGCTSMVFTRTCDATLFLAMMLRHLGLRAIPINGKMTQSKRSGALNQFKAGECNILICTDVASRGLDIELVDMVINYDIPTSYKVRLATYVLTKSRGIPVLWCNILTYMLSVLILYNHRVGRTARAGRSGVAVSLVNQYEWEWFVQIENDIGRQHMPFVW</sequence>
<name>A0AAW0M9L7_QUESU</name>
<dbReference type="PANTHER" id="PTHR47959">
    <property type="entry name" value="ATP-DEPENDENT RNA HELICASE RHLE-RELATED"/>
    <property type="match status" value="1"/>
</dbReference>
<evidence type="ECO:0000256" key="5">
    <source>
        <dbReference type="SAM" id="Phobius"/>
    </source>
</evidence>
<keyword evidence="1" id="KW-0547">Nucleotide-binding</keyword>
<evidence type="ECO:0000313" key="8">
    <source>
        <dbReference type="Proteomes" id="UP000237347"/>
    </source>
</evidence>
<dbReference type="GO" id="GO:0005524">
    <property type="term" value="F:ATP binding"/>
    <property type="evidence" value="ECO:0007669"/>
    <property type="project" value="UniProtKB-KW"/>
</dbReference>
<comment type="caution">
    <text evidence="7">The sequence shown here is derived from an EMBL/GenBank/DDBJ whole genome shotgun (WGS) entry which is preliminary data.</text>
</comment>
<keyword evidence="5" id="KW-1133">Transmembrane helix</keyword>
<evidence type="ECO:0000256" key="3">
    <source>
        <dbReference type="ARBA" id="ARBA00022806"/>
    </source>
</evidence>
<dbReference type="AlphaFoldDB" id="A0AAW0M9L7"/>
<dbReference type="GO" id="GO:0005829">
    <property type="term" value="C:cytosol"/>
    <property type="evidence" value="ECO:0007669"/>
    <property type="project" value="TreeGrafter"/>
</dbReference>
<evidence type="ECO:0000256" key="4">
    <source>
        <dbReference type="ARBA" id="ARBA00022840"/>
    </source>
</evidence>
<dbReference type="PANTHER" id="PTHR47959:SF24">
    <property type="entry name" value="ATP-DEPENDENT RNA HELICASE"/>
    <property type="match status" value="1"/>
</dbReference>
<keyword evidence="3 7" id="KW-0347">Helicase</keyword>
<dbReference type="SUPFAM" id="SSF52540">
    <property type="entry name" value="P-loop containing nucleoside triphosphate hydrolases"/>
    <property type="match status" value="1"/>
</dbReference>
<feature type="domain" description="Helicase C-terminal" evidence="6">
    <location>
        <begin position="32"/>
        <end position="200"/>
    </location>
</feature>